<feature type="transmembrane region" description="Helical" evidence="1">
    <location>
        <begin position="81"/>
        <end position="100"/>
    </location>
</feature>
<evidence type="ECO:0000313" key="4">
    <source>
        <dbReference type="Proteomes" id="UP000308000"/>
    </source>
</evidence>
<sequence length="269" mass="27575">MVGAVASAPAREPWWPVVVSGLLFLLSPSILEELQPNLTSRRLSAALLLVGGLLLARGVSLLARRALVRAGTPHRLPALRLVHLLMLVAVTLVALGAGGFRLTGLLAGGTVLTVVLGLAAQSLLANVMSGMVLTSSRAFRVGDRVTVRSWAFGGIEYGGEVRDLTLTHTVLSGAAGVIKVPNARFLDATLIVHPGGSQGVTVKLPPGVSLADAGAVLGPDDRLVPVALSEAGWETVIYVAPDDAGRAVLADLARLVNAHTATPPGSTAS</sequence>
<keyword evidence="1" id="KW-0472">Membrane</keyword>
<gene>
    <name evidence="3" type="ORF">FCS05_04385</name>
</gene>
<dbReference type="InterPro" id="IPR006685">
    <property type="entry name" value="MscS_channel_2nd"/>
</dbReference>
<proteinExistence type="predicted"/>
<dbReference type="GO" id="GO:0016020">
    <property type="term" value="C:membrane"/>
    <property type="evidence" value="ECO:0007669"/>
    <property type="project" value="InterPro"/>
</dbReference>
<reference evidence="3 4" key="1">
    <citation type="submission" date="2019-04" db="EMBL/GenBank/DDBJ databases">
        <title>Deinococcus metalilatus MA1002 mutant No.5.</title>
        <authorList>
            <person name="Park W."/>
            <person name="Park C."/>
        </authorList>
    </citation>
    <scope>NUCLEOTIDE SEQUENCE [LARGE SCALE GENOMIC DNA]</scope>
    <source>
        <strain evidence="3 4">MA1002-m5</strain>
    </source>
</reference>
<keyword evidence="1" id="KW-0812">Transmembrane</keyword>
<dbReference type="AlphaFoldDB" id="A0AAJ5FBC8"/>
<dbReference type="SUPFAM" id="SSF50182">
    <property type="entry name" value="Sm-like ribonucleoproteins"/>
    <property type="match status" value="1"/>
</dbReference>
<accession>A0AAJ5FBC8</accession>
<evidence type="ECO:0000313" key="3">
    <source>
        <dbReference type="EMBL" id="TLK30992.1"/>
    </source>
</evidence>
<evidence type="ECO:0000259" key="2">
    <source>
        <dbReference type="Pfam" id="PF00924"/>
    </source>
</evidence>
<feature type="transmembrane region" description="Helical" evidence="1">
    <location>
        <begin position="106"/>
        <end position="127"/>
    </location>
</feature>
<dbReference type="Pfam" id="PF00924">
    <property type="entry name" value="MS_channel_2nd"/>
    <property type="match status" value="1"/>
</dbReference>
<dbReference type="GO" id="GO:0008381">
    <property type="term" value="F:mechanosensitive monoatomic ion channel activity"/>
    <property type="evidence" value="ECO:0007669"/>
    <property type="project" value="InterPro"/>
</dbReference>
<dbReference type="EMBL" id="VBRC01000002">
    <property type="protein sequence ID" value="TLK30992.1"/>
    <property type="molecule type" value="Genomic_DNA"/>
</dbReference>
<dbReference type="InterPro" id="IPR010920">
    <property type="entry name" value="LSM_dom_sf"/>
</dbReference>
<dbReference type="PANTHER" id="PTHR30221">
    <property type="entry name" value="SMALL-CONDUCTANCE MECHANOSENSITIVE CHANNEL"/>
    <property type="match status" value="1"/>
</dbReference>
<dbReference type="Gene3D" id="1.10.287.1260">
    <property type="match status" value="1"/>
</dbReference>
<dbReference type="InterPro" id="IPR045275">
    <property type="entry name" value="MscS_archaea/bacteria_type"/>
</dbReference>
<protein>
    <submittedName>
        <fullName evidence="3">Mechanosensitive ion channel</fullName>
    </submittedName>
</protein>
<name>A0AAJ5FBC8_9DEIO</name>
<dbReference type="PANTHER" id="PTHR30221:SF1">
    <property type="entry name" value="SMALL-CONDUCTANCE MECHANOSENSITIVE CHANNEL"/>
    <property type="match status" value="1"/>
</dbReference>
<keyword evidence="1" id="KW-1133">Transmembrane helix</keyword>
<feature type="transmembrane region" description="Helical" evidence="1">
    <location>
        <begin position="12"/>
        <end position="31"/>
    </location>
</feature>
<evidence type="ECO:0000256" key="1">
    <source>
        <dbReference type="SAM" id="Phobius"/>
    </source>
</evidence>
<organism evidence="3 4">
    <name type="scientific">Deinococcus metallilatus</name>
    <dbReference type="NCBI Taxonomy" id="1211322"/>
    <lineage>
        <taxon>Bacteria</taxon>
        <taxon>Thermotogati</taxon>
        <taxon>Deinococcota</taxon>
        <taxon>Deinococci</taxon>
        <taxon>Deinococcales</taxon>
        <taxon>Deinococcaceae</taxon>
        <taxon>Deinococcus</taxon>
    </lineage>
</organism>
<comment type="caution">
    <text evidence="3">The sequence shown here is derived from an EMBL/GenBank/DDBJ whole genome shotgun (WGS) entry which is preliminary data.</text>
</comment>
<feature type="transmembrane region" description="Helical" evidence="1">
    <location>
        <begin position="43"/>
        <end position="60"/>
    </location>
</feature>
<feature type="domain" description="Mechanosensitive ion channel MscS" evidence="2">
    <location>
        <begin position="123"/>
        <end position="189"/>
    </location>
</feature>
<dbReference type="Proteomes" id="UP000308000">
    <property type="component" value="Unassembled WGS sequence"/>
</dbReference>